<geneLocation type="plasmid" evidence="2">
    <name>pacpol3</name>
</geneLocation>
<dbReference type="InterPro" id="IPR006881">
    <property type="entry name" value="RepA_C"/>
</dbReference>
<proteinExistence type="predicted"/>
<dbReference type="Proteomes" id="UP000253606">
    <property type="component" value="Plasmid pACPOL3"/>
</dbReference>
<evidence type="ECO:0000313" key="2">
    <source>
        <dbReference type="Proteomes" id="UP000253606"/>
    </source>
</evidence>
<accession>A0A2Z5GBL0</accession>
<dbReference type="EMBL" id="CP030844">
    <property type="protein sequence ID" value="AXC16431.1"/>
    <property type="molecule type" value="Genomic_DNA"/>
</dbReference>
<dbReference type="AlphaFoldDB" id="A0A2Z5GBL0"/>
<name>A0A2Z5GBL0_9BACT</name>
<gene>
    <name evidence="1" type="ORF">ACPOL_7241</name>
</gene>
<protein>
    <submittedName>
        <fullName evidence="1">IncW-like replication protein</fullName>
    </submittedName>
</protein>
<dbReference type="KEGG" id="abas:ACPOL_7241"/>
<sequence>MARHIKRQDSLFPEMATKLDKRLALRQDILDFPSQDIGSMGHIARLLAQFGLPHSNPGEGITSYKRENGDLTIRINSLVEDGGVPWGILPRLILAYVSSQAVLKKTKTIHLGTNLSTFLRDELGMAVTGGKNGTVTRMKEQAYRLFTSSITIIRKGKDTVGTTTGTRRMVGMMNIADTIDMWEPQTGKNPDEIWQSTIVLDDRFYQATVRAAVPIDWRIVNGIQNSPLALDLYFWLTYRMKTNDKKTPIRFFGENSIYEQLGCGYANTRSGRYAFKKKTLTQLEEIKFYWPSLHVHASDDGEYLNLFPSPTSVSSSS</sequence>
<reference evidence="1 2" key="1">
    <citation type="journal article" date="2018" name="Front. Microbiol.">
        <title>Hydrolytic Capabilities as a Key to Environmental Success: Chitinolytic and Cellulolytic Acidobacteria From Acidic Sub-arctic Soils and Boreal Peatlands.</title>
        <authorList>
            <person name="Belova S.E."/>
            <person name="Ravin N.V."/>
            <person name="Pankratov T.A."/>
            <person name="Rakitin A.L."/>
            <person name="Ivanova A.A."/>
            <person name="Beletsky A.V."/>
            <person name="Mardanov A.V."/>
            <person name="Sinninghe Damste J.S."/>
            <person name="Dedysh S.N."/>
        </authorList>
    </citation>
    <scope>NUCLEOTIDE SEQUENCE [LARGE SCALE GENOMIC DNA]</scope>
    <source>
        <strain evidence="1 2">SBC82</strain>
        <plasmid evidence="2">pacpol3</plasmid>
    </source>
</reference>
<dbReference type="Pfam" id="PF04796">
    <property type="entry name" value="RepA_C"/>
    <property type="match status" value="1"/>
</dbReference>
<organism evidence="1 2">
    <name type="scientific">Acidisarcina polymorpha</name>
    <dbReference type="NCBI Taxonomy" id="2211140"/>
    <lineage>
        <taxon>Bacteria</taxon>
        <taxon>Pseudomonadati</taxon>
        <taxon>Acidobacteriota</taxon>
        <taxon>Terriglobia</taxon>
        <taxon>Terriglobales</taxon>
        <taxon>Acidobacteriaceae</taxon>
        <taxon>Acidisarcina</taxon>
    </lineage>
</organism>
<evidence type="ECO:0000313" key="1">
    <source>
        <dbReference type="EMBL" id="AXC16431.1"/>
    </source>
</evidence>
<keyword evidence="2" id="KW-1185">Reference proteome</keyword>
<keyword evidence="1" id="KW-0614">Plasmid</keyword>